<keyword evidence="5" id="KW-1185">Reference proteome</keyword>
<dbReference type="InterPro" id="IPR015655">
    <property type="entry name" value="PP2C"/>
</dbReference>
<dbReference type="SUPFAM" id="SSF48097">
    <property type="entry name" value="Regulator of G-protein signaling, RGS"/>
    <property type="match status" value="1"/>
</dbReference>
<protein>
    <submittedName>
        <fullName evidence="4">Protein serine/threonine phosphatase</fullName>
    </submittedName>
</protein>
<dbReference type="PROSITE" id="PS51746">
    <property type="entry name" value="PPM_2"/>
    <property type="match status" value="1"/>
</dbReference>
<evidence type="ECO:0000259" key="3">
    <source>
        <dbReference type="PROSITE" id="PS51746"/>
    </source>
</evidence>
<dbReference type="InterPro" id="IPR016137">
    <property type="entry name" value="RGS"/>
</dbReference>
<dbReference type="InterPro" id="IPR036305">
    <property type="entry name" value="RGS_sf"/>
</dbReference>
<dbReference type="CDD" id="cd00143">
    <property type="entry name" value="PP2Cc"/>
    <property type="match status" value="1"/>
</dbReference>
<dbReference type="Proteomes" id="UP001363151">
    <property type="component" value="Unassembled WGS sequence"/>
</dbReference>
<dbReference type="InterPro" id="IPR001932">
    <property type="entry name" value="PPM-type_phosphatase-like_dom"/>
</dbReference>
<feature type="domain" description="PPM-type phosphatase" evidence="3">
    <location>
        <begin position="200"/>
        <end position="532"/>
    </location>
</feature>
<dbReference type="InterPro" id="IPR044926">
    <property type="entry name" value="RGS_subdomain_2"/>
</dbReference>
<name>A0ABR1FN38_AURAN</name>
<dbReference type="Pfam" id="PF00481">
    <property type="entry name" value="PP2C"/>
    <property type="match status" value="2"/>
</dbReference>
<evidence type="ECO:0000313" key="4">
    <source>
        <dbReference type="EMBL" id="KAK7233904.1"/>
    </source>
</evidence>
<dbReference type="InterPro" id="IPR036457">
    <property type="entry name" value="PPM-type-like_dom_sf"/>
</dbReference>
<evidence type="ECO:0000259" key="2">
    <source>
        <dbReference type="PROSITE" id="PS50132"/>
    </source>
</evidence>
<organism evidence="4 5">
    <name type="scientific">Aureococcus anophagefferens</name>
    <name type="common">Harmful bloom alga</name>
    <dbReference type="NCBI Taxonomy" id="44056"/>
    <lineage>
        <taxon>Eukaryota</taxon>
        <taxon>Sar</taxon>
        <taxon>Stramenopiles</taxon>
        <taxon>Ochrophyta</taxon>
        <taxon>Pelagophyceae</taxon>
        <taxon>Pelagomonadales</taxon>
        <taxon>Pelagomonadaceae</taxon>
        <taxon>Aureococcus</taxon>
    </lineage>
</organism>
<sequence>MGGGGSKTADGILTDTKEQGELFKFLKTEFAEELLDCYRAIHAYKELFKKGDDQAPRIAEAKRINDVYCKPGAEFQVNLSSRLVRKLKKDLGDDANVTVHLYDKISDDLVLMIAKDKLKRFVETRRAEEQAAIEEAEREEKANPGKKKVRATQAVRIHQAVDEFPHRFLAPDFFRGQLGLKDLAYPPIDDDVKTPLHRFSCGAVSTHGQNHGKYKVNQDRCLVAHPFKNGRDPEGATSCLFLCADGHGKDGHYVADYVVKRVLDEMGKACAAPDADVLKAWDSCYDIADKNLNDFDELGLDRQSSGTTCVGAMLVGDDLWVASTGDAKIVLGQVKEGDPPVDLEDNAKNEELPSPRTGEDPPKNAPGRRRSTATEVSEKCALQAVQVTVEHKITDATEIQRIEEAGGVVEPAPGYACDRIWFDESFSGPGLQPTRTLGDHAAKKIGVIATPDVSHVKLTASDKFIILASDGVWEYVSNRQAVRFVEASLRLNVNEPLRAEMAAKYLVNIATKYWINEGGGYQDDISATVVVLDPPVWKKKYE</sequence>
<dbReference type="Gene3D" id="3.60.40.10">
    <property type="entry name" value="PPM-type phosphatase domain"/>
    <property type="match status" value="1"/>
</dbReference>
<dbReference type="CDD" id="cd07440">
    <property type="entry name" value="RGS"/>
    <property type="match status" value="1"/>
</dbReference>
<proteinExistence type="predicted"/>
<dbReference type="PROSITE" id="PS50132">
    <property type="entry name" value="RGS"/>
    <property type="match status" value="1"/>
</dbReference>
<feature type="compositionally biased region" description="Basic and acidic residues" evidence="1">
    <location>
        <begin position="345"/>
        <end position="362"/>
    </location>
</feature>
<reference evidence="4 5" key="1">
    <citation type="submission" date="2024-03" db="EMBL/GenBank/DDBJ databases">
        <title>Aureococcus anophagefferens CCMP1851 and Kratosvirus quantuckense: Draft genome of a second virus-susceptible host strain in the model system.</title>
        <authorList>
            <person name="Chase E."/>
            <person name="Truchon A.R."/>
            <person name="Schepens W."/>
            <person name="Wilhelm S.W."/>
        </authorList>
    </citation>
    <scope>NUCLEOTIDE SEQUENCE [LARGE SCALE GENOMIC DNA]</scope>
    <source>
        <strain evidence="4 5">CCMP1851</strain>
    </source>
</reference>
<evidence type="ECO:0000256" key="1">
    <source>
        <dbReference type="SAM" id="MobiDB-lite"/>
    </source>
</evidence>
<dbReference type="PANTHER" id="PTHR47992">
    <property type="entry name" value="PROTEIN PHOSPHATASE"/>
    <property type="match status" value="1"/>
</dbReference>
<feature type="region of interest" description="Disordered" evidence="1">
    <location>
        <begin position="335"/>
        <end position="375"/>
    </location>
</feature>
<gene>
    <name evidence="4" type="ORF">SO694_00103018</name>
</gene>
<dbReference type="SUPFAM" id="SSF81606">
    <property type="entry name" value="PP2C-like"/>
    <property type="match status" value="1"/>
</dbReference>
<dbReference type="EMBL" id="JBBJCI010000354">
    <property type="protein sequence ID" value="KAK7233904.1"/>
    <property type="molecule type" value="Genomic_DNA"/>
</dbReference>
<comment type="caution">
    <text evidence="4">The sequence shown here is derived from an EMBL/GenBank/DDBJ whole genome shotgun (WGS) entry which is preliminary data.</text>
</comment>
<dbReference type="SMART" id="SM00332">
    <property type="entry name" value="PP2Cc"/>
    <property type="match status" value="1"/>
</dbReference>
<dbReference type="Pfam" id="PF00615">
    <property type="entry name" value="RGS"/>
    <property type="match status" value="1"/>
</dbReference>
<dbReference type="Gene3D" id="1.10.167.10">
    <property type="entry name" value="Regulator of G-protein Signalling 4, domain 2"/>
    <property type="match status" value="1"/>
</dbReference>
<evidence type="ECO:0000313" key="5">
    <source>
        <dbReference type="Proteomes" id="UP001363151"/>
    </source>
</evidence>
<accession>A0ABR1FN38</accession>
<feature type="domain" description="RGS" evidence="2">
    <location>
        <begin position="8"/>
        <end position="124"/>
    </location>
</feature>